<organism evidence="2 3">
    <name type="scientific">Actinomadura miaoliensis</name>
    <dbReference type="NCBI Taxonomy" id="430685"/>
    <lineage>
        <taxon>Bacteria</taxon>
        <taxon>Bacillati</taxon>
        <taxon>Actinomycetota</taxon>
        <taxon>Actinomycetes</taxon>
        <taxon>Streptosporangiales</taxon>
        <taxon>Thermomonosporaceae</taxon>
        <taxon>Actinomadura</taxon>
    </lineage>
</organism>
<comment type="caution">
    <text evidence="2">The sequence shown here is derived from an EMBL/GenBank/DDBJ whole genome shotgun (WGS) entry which is preliminary data.</text>
</comment>
<sequence>MLAIVLGHVGVPHELPPPATSDSARFPTRRPGRVGPADTGAAAYVLMQLRRCHTVSFTNLALPCSTAAPANATHKPPLPNANPPAPPCAHHLILRTDRPPKLGVAAVGPAIPAKAIPALRMARLPAEDAGPAADTTTQGRNT</sequence>
<gene>
    <name evidence="2" type="ORF">GCM10022214_05660</name>
</gene>
<evidence type="ECO:0000313" key="2">
    <source>
        <dbReference type="EMBL" id="GAA4056784.1"/>
    </source>
</evidence>
<accession>A0ABP7V0J9</accession>
<protein>
    <submittedName>
        <fullName evidence="2">Uncharacterized protein</fullName>
    </submittedName>
</protein>
<reference evidence="3" key="1">
    <citation type="journal article" date="2019" name="Int. J. Syst. Evol. Microbiol.">
        <title>The Global Catalogue of Microorganisms (GCM) 10K type strain sequencing project: providing services to taxonomists for standard genome sequencing and annotation.</title>
        <authorList>
            <consortium name="The Broad Institute Genomics Platform"/>
            <consortium name="The Broad Institute Genome Sequencing Center for Infectious Disease"/>
            <person name="Wu L."/>
            <person name="Ma J."/>
        </authorList>
    </citation>
    <scope>NUCLEOTIDE SEQUENCE [LARGE SCALE GENOMIC DNA]</scope>
    <source>
        <strain evidence="3">JCM 16702</strain>
    </source>
</reference>
<keyword evidence="3" id="KW-1185">Reference proteome</keyword>
<proteinExistence type="predicted"/>
<evidence type="ECO:0000256" key="1">
    <source>
        <dbReference type="SAM" id="MobiDB-lite"/>
    </source>
</evidence>
<dbReference type="Proteomes" id="UP001500683">
    <property type="component" value="Unassembled WGS sequence"/>
</dbReference>
<dbReference type="EMBL" id="BAAAZG010000001">
    <property type="protein sequence ID" value="GAA4056784.1"/>
    <property type="molecule type" value="Genomic_DNA"/>
</dbReference>
<evidence type="ECO:0000313" key="3">
    <source>
        <dbReference type="Proteomes" id="UP001500683"/>
    </source>
</evidence>
<name>A0ABP7V0J9_9ACTN</name>
<feature type="region of interest" description="Disordered" evidence="1">
    <location>
        <begin position="12"/>
        <end position="34"/>
    </location>
</feature>